<evidence type="ECO:0000313" key="4">
    <source>
        <dbReference type="Proteomes" id="UP001596044"/>
    </source>
</evidence>
<protein>
    <recommendedName>
        <fullName evidence="2">Copper homeostasis protein cutC homolog</fullName>
    </recommendedName>
</protein>
<dbReference type="PANTHER" id="PTHR12598">
    <property type="entry name" value="COPPER HOMEOSTASIS PROTEIN CUTC"/>
    <property type="match status" value="1"/>
</dbReference>
<dbReference type="EMBL" id="JBHSMJ010000040">
    <property type="protein sequence ID" value="MFC5451897.1"/>
    <property type="molecule type" value="Genomic_DNA"/>
</dbReference>
<comment type="caution">
    <text evidence="3">The sequence shown here is derived from an EMBL/GenBank/DDBJ whole genome shotgun (WGS) entry which is preliminary data.</text>
</comment>
<organism evidence="3 4">
    <name type="scientific">Paenibacillus aestuarii</name>
    <dbReference type="NCBI Taxonomy" id="516965"/>
    <lineage>
        <taxon>Bacteria</taxon>
        <taxon>Bacillati</taxon>
        <taxon>Bacillota</taxon>
        <taxon>Bacilli</taxon>
        <taxon>Bacillales</taxon>
        <taxon>Paenibacillaceae</taxon>
        <taxon>Paenibacillus</taxon>
    </lineage>
</organism>
<dbReference type="Gene3D" id="3.20.20.380">
    <property type="entry name" value="Copper homeostasis (CutC) domain"/>
    <property type="match status" value="1"/>
</dbReference>
<proteinExistence type="inferred from homology"/>
<name>A0ABW0KH40_9BACL</name>
<reference evidence="4" key="1">
    <citation type="journal article" date="2019" name="Int. J. Syst. Evol. Microbiol.">
        <title>The Global Catalogue of Microorganisms (GCM) 10K type strain sequencing project: providing services to taxonomists for standard genome sequencing and annotation.</title>
        <authorList>
            <consortium name="The Broad Institute Genomics Platform"/>
            <consortium name="The Broad Institute Genome Sequencing Center for Infectious Disease"/>
            <person name="Wu L."/>
            <person name="Ma J."/>
        </authorList>
    </citation>
    <scope>NUCLEOTIDE SEQUENCE [LARGE SCALE GENOMIC DNA]</scope>
    <source>
        <strain evidence="4">KACC 11904</strain>
    </source>
</reference>
<dbReference type="PANTHER" id="PTHR12598:SF0">
    <property type="entry name" value="COPPER HOMEOSTASIS PROTEIN CUTC HOMOLOG"/>
    <property type="match status" value="1"/>
</dbReference>
<dbReference type="Pfam" id="PF03932">
    <property type="entry name" value="CutC"/>
    <property type="match status" value="1"/>
</dbReference>
<evidence type="ECO:0000313" key="3">
    <source>
        <dbReference type="EMBL" id="MFC5451897.1"/>
    </source>
</evidence>
<dbReference type="Proteomes" id="UP001596044">
    <property type="component" value="Unassembled WGS sequence"/>
</dbReference>
<dbReference type="InterPro" id="IPR036822">
    <property type="entry name" value="CutC-like_dom_sf"/>
</dbReference>
<accession>A0ABW0KH40</accession>
<sequence length="82" mass="8917">MRIAKQLGALTPDKQIDTEALSMLLEEAQGLSVTFHRAIDEAADVEEALRQLARFPPIDRTLTSGGKPNVLHAVPEVQRAVA</sequence>
<gene>
    <name evidence="3" type="ORF">ACFPOG_27210</name>
</gene>
<evidence type="ECO:0000256" key="2">
    <source>
        <dbReference type="ARBA" id="ARBA00019014"/>
    </source>
</evidence>
<dbReference type="SUPFAM" id="SSF110395">
    <property type="entry name" value="CutC-like"/>
    <property type="match status" value="1"/>
</dbReference>
<evidence type="ECO:0000256" key="1">
    <source>
        <dbReference type="ARBA" id="ARBA00007768"/>
    </source>
</evidence>
<comment type="similarity">
    <text evidence="1">Belongs to the CutC family.</text>
</comment>
<keyword evidence="4" id="KW-1185">Reference proteome</keyword>
<dbReference type="InterPro" id="IPR005627">
    <property type="entry name" value="CutC-like"/>
</dbReference>
<dbReference type="RefSeq" id="WP_270879900.1">
    <property type="nucleotide sequence ID" value="NZ_JAQFVF010000027.1"/>
</dbReference>